<evidence type="ECO:0000256" key="4">
    <source>
        <dbReference type="ARBA" id="ARBA00022574"/>
    </source>
</evidence>
<dbReference type="Pfam" id="PF09453">
    <property type="entry name" value="HIRA_B"/>
    <property type="match status" value="1"/>
</dbReference>
<evidence type="ECO:0000256" key="3">
    <source>
        <dbReference type="ARBA" id="ARBA00022491"/>
    </source>
</evidence>
<dbReference type="InterPro" id="IPR055410">
    <property type="entry name" value="Beta-prop_CAF1B_HIR1"/>
</dbReference>
<evidence type="ECO:0000256" key="12">
    <source>
        <dbReference type="SAM" id="MobiDB-lite"/>
    </source>
</evidence>
<evidence type="ECO:0000256" key="2">
    <source>
        <dbReference type="ARBA" id="ARBA00007306"/>
    </source>
</evidence>
<dbReference type="PANTHER" id="PTHR13831">
    <property type="entry name" value="MEMBER OF THE HIR1 FAMILY OF WD-REPEAT PROTEINS"/>
    <property type="match status" value="1"/>
</dbReference>
<dbReference type="InterPro" id="IPR011494">
    <property type="entry name" value="HIRA-like_C"/>
</dbReference>
<dbReference type="GO" id="GO:0006351">
    <property type="term" value="P:DNA-templated transcription"/>
    <property type="evidence" value="ECO:0007669"/>
    <property type="project" value="InterPro"/>
</dbReference>
<feature type="compositionally biased region" description="Low complexity" evidence="12">
    <location>
        <begin position="446"/>
        <end position="462"/>
    </location>
</feature>
<feature type="region of interest" description="Disordered" evidence="12">
    <location>
        <begin position="437"/>
        <end position="487"/>
    </location>
</feature>
<accession>A0AAV5RYL2</accession>
<evidence type="ECO:0000256" key="10">
    <source>
        <dbReference type="PROSITE-ProRule" id="PRU00221"/>
    </source>
</evidence>
<dbReference type="AlphaFoldDB" id="A0AAV5RYL2"/>
<keyword evidence="4 10" id="KW-0853">WD repeat</keyword>
<feature type="repeat" description="WD" evidence="10">
    <location>
        <begin position="78"/>
        <end position="119"/>
    </location>
</feature>
<feature type="domain" description="Protein HIRA-like C-terminal" evidence="13">
    <location>
        <begin position="760"/>
        <end position="862"/>
    </location>
</feature>
<comment type="similarity">
    <text evidence="2 11">Belongs to the WD repeat HIR1 family.</text>
</comment>
<evidence type="ECO:0000256" key="1">
    <source>
        <dbReference type="ARBA" id="ARBA00004123"/>
    </source>
</evidence>
<feature type="region of interest" description="Disordered" evidence="12">
    <location>
        <begin position="515"/>
        <end position="565"/>
    </location>
</feature>
<dbReference type="InterPro" id="IPR019015">
    <property type="entry name" value="HIRA_B_motif"/>
</dbReference>
<dbReference type="Pfam" id="PF24105">
    <property type="entry name" value="Beta-prop_CAF1B_HIR1"/>
    <property type="match status" value="1"/>
</dbReference>
<comment type="subcellular location">
    <subcellularLocation>
        <location evidence="1 11">Nucleus</location>
    </subcellularLocation>
</comment>
<evidence type="ECO:0000256" key="11">
    <source>
        <dbReference type="RuleBase" id="RU364014"/>
    </source>
</evidence>
<dbReference type="InterPro" id="IPR036322">
    <property type="entry name" value="WD40_repeat_dom_sf"/>
</dbReference>
<evidence type="ECO:0000256" key="7">
    <source>
        <dbReference type="ARBA" id="ARBA00023015"/>
    </source>
</evidence>
<dbReference type="FunFam" id="2.130.10.10:FF:001073">
    <property type="entry name" value="Protein HIR"/>
    <property type="match status" value="1"/>
</dbReference>
<dbReference type="GO" id="GO:0034728">
    <property type="term" value="P:nucleosome organization"/>
    <property type="evidence" value="ECO:0007669"/>
    <property type="project" value="UniProtKB-ARBA"/>
</dbReference>
<dbReference type="GO" id="GO:0031491">
    <property type="term" value="F:nucleosome binding"/>
    <property type="evidence" value="ECO:0007669"/>
    <property type="project" value="TreeGrafter"/>
</dbReference>
<comment type="function">
    <text evidence="11">Required for replication-independent chromatin assembly and for the periodic repression of histone gene transcription during the cell cycle.</text>
</comment>
<evidence type="ECO:0000256" key="6">
    <source>
        <dbReference type="ARBA" id="ARBA00022853"/>
    </source>
</evidence>
<feature type="repeat" description="WD" evidence="10">
    <location>
        <begin position="136"/>
        <end position="177"/>
    </location>
</feature>
<evidence type="ECO:0000259" key="13">
    <source>
        <dbReference type="Pfam" id="PF07569"/>
    </source>
</evidence>
<dbReference type="GO" id="GO:0006355">
    <property type="term" value="P:regulation of DNA-templated transcription"/>
    <property type="evidence" value="ECO:0007669"/>
    <property type="project" value="InterPro"/>
</dbReference>
<reference evidence="15 16" key="1">
    <citation type="journal article" date="2023" name="Elife">
        <title>Identification of key yeast species and microbe-microbe interactions impacting larval growth of Drosophila in the wild.</title>
        <authorList>
            <person name="Mure A."/>
            <person name="Sugiura Y."/>
            <person name="Maeda R."/>
            <person name="Honda K."/>
            <person name="Sakurai N."/>
            <person name="Takahashi Y."/>
            <person name="Watada M."/>
            <person name="Katoh T."/>
            <person name="Gotoh A."/>
            <person name="Gotoh Y."/>
            <person name="Taniguchi I."/>
            <person name="Nakamura K."/>
            <person name="Hayashi T."/>
            <person name="Katayama T."/>
            <person name="Uemura T."/>
            <person name="Hattori Y."/>
        </authorList>
    </citation>
    <scope>NUCLEOTIDE SEQUENCE [LARGE SCALE GENOMIC DNA]</scope>
    <source>
        <strain evidence="15 16">KH-74</strain>
    </source>
</reference>
<dbReference type="GO" id="GO:0000417">
    <property type="term" value="C:HIR complex"/>
    <property type="evidence" value="ECO:0007669"/>
    <property type="project" value="UniProtKB-ARBA"/>
</dbReference>
<gene>
    <name evidence="15" type="ORF">DAKH74_031070</name>
</gene>
<feature type="repeat" description="WD" evidence="10">
    <location>
        <begin position="178"/>
        <end position="209"/>
    </location>
</feature>
<keyword evidence="6 11" id="KW-0156">Chromatin regulator</keyword>
<sequence length="864" mass="95032">MKVLKFPWLTHKEESRHYEIYTVDVSPDGSRIATGGLDGKIIIWSVESIRKTMQAKAKKPSLTASDIDEEWTQPLASMNRHTGSVTCVKFSPDGKYLASGSDDRILLIWSLDEEQSSQPVFGSEHDKEHWTVRKRLVAHENDIQDICWAPDSSILVSVGLDRSVVVWSGSTFEKLKKLDVHQSQVKGVVFDPANKYFATASDDRTLKIFRYHKTGDNAFTIEHIVWEPFLDSPLTTYFRRLSWSPDGQHIAAPNATNGPVSAVSIINRGNWNTDIGLIGHDAPSEVARFNPRLFESTTESKPRNSDNSNKRDSDALEQNVESIVATAGQDKTLAVWSTSKMRPIFVAFEVANKSITDLAWNPAGDLLFITSLDSSLTVISFEKGELGRAIPIEDNIKHLHRYGVDKDSLDFPESTKQLKLEHTAMDLKKKRMAELDTRFSRPQINSTASTASGAAAPATKRASLQDDTSTTTTVKRAAPEQIPRDTTVNILIPKRKKDAKLNAAVVTNGKKRVAPTLISTSSPTPNASKGAAAKPTATTQSAALPGSITSGSVTRPATRRATGSQLSPGLLKKIGVSSVSIPRLGIHTLVMGVRERVGSKFHRGGDDNGEDEAAALDDEEANAGLGLGVDGDDGANEEFIMTLNSKLTPERVWSDEPSTRYVESSSVIPDTDAVLREFMDRGAVPQLHTLEIRNGVERAIQFDTEALLENPTRILGYSGGKRTIEMFIPEVVVSVMGIPATRSWCLATTLGSIYLVSSHGQLLLPRIQLGHKVVKLASHDNYLIAFTERGLFFAWDCKNKRALHRNVPVLPILDSGPVQGHRVRLNSSVRDCRIDPADNSLLVEMTEPACTYRWRTSLGCWTQE</sequence>
<dbReference type="SUPFAM" id="SSF50978">
    <property type="entry name" value="WD40 repeat-like"/>
    <property type="match status" value="1"/>
</dbReference>
<name>A0AAV5RYL2_MAUHU</name>
<feature type="compositionally biased region" description="Basic and acidic residues" evidence="12">
    <location>
        <begin position="298"/>
        <end position="314"/>
    </location>
</feature>
<dbReference type="GO" id="GO:0000785">
    <property type="term" value="C:chromatin"/>
    <property type="evidence" value="ECO:0007669"/>
    <property type="project" value="TreeGrafter"/>
</dbReference>
<protein>
    <recommendedName>
        <fullName evidence="11">Protein HIR</fullName>
    </recommendedName>
</protein>
<dbReference type="Proteomes" id="UP001377567">
    <property type="component" value="Unassembled WGS sequence"/>
</dbReference>
<feature type="compositionally biased region" description="Polar residues" evidence="12">
    <location>
        <begin position="465"/>
        <end position="474"/>
    </location>
</feature>
<feature type="region of interest" description="Disordered" evidence="12">
    <location>
        <begin position="294"/>
        <end position="316"/>
    </location>
</feature>
<evidence type="ECO:0000313" key="16">
    <source>
        <dbReference type="Proteomes" id="UP001377567"/>
    </source>
</evidence>
<dbReference type="Pfam" id="PF07569">
    <property type="entry name" value="Hira"/>
    <property type="match status" value="1"/>
</dbReference>
<evidence type="ECO:0000256" key="5">
    <source>
        <dbReference type="ARBA" id="ARBA00022737"/>
    </source>
</evidence>
<dbReference type="PROSITE" id="PS50294">
    <property type="entry name" value="WD_REPEATS_REGION"/>
    <property type="match status" value="4"/>
</dbReference>
<dbReference type="InterPro" id="IPR015943">
    <property type="entry name" value="WD40/YVTN_repeat-like_dom_sf"/>
</dbReference>
<dbReference type="FunFam" id="2.130.10.10:FF:000290">
    <property type="entry name" value="Protein HIR"/>
    <property type="match status" value="1"/>
</dbReference>
<organism evidence="15 16">
    <name type="scientific">Maudiozyma humilis</name>
    <name type="common">Sour dough yeast</name>
    <name type="synonym">Kazachstania humilis</name>
    <dbReference type="NCBI Taxonomy" id="51915"/>
    <lineage>
        <taxon>Eukaryota</taxon>
        <taxon>Fungi</taxon>
        <taxon>Dikarya</taxon>
        <taxon>Ascomycota</taxon>
        <taxon>Saccharomycotina</taxon>
        <taxon>Saccharomycetes</taxon>
        <taxon>Saccharomycetales</taxon>
        <taxon>Saccharomycetaceae</taxon>
        <taxon>Maudiozyma</taxon>
    </lineage>
</organism>
<evidence type="ECO:0000259" key="14">
    <source>
        <dbReference type="Pfam" id="PF24105"/>
    </source>
</evidence>
<dbReference type="PROSITE" id="PS50082">
    <property type="entry name" value="WD_REPEATS_2"/>
    <property type="match status" value="4"/>
</dbReference>
<dbReference type="EMBL" id="BTGD01000008">
    <property type="protein sequence ID" value="GMM56491.1"/>
    <property type="molecule type" value="Genomic_DNA"/>
</dbReference>
<keyword evidence="16" id="KW-1185">Reference proteome</keyword>
<comment type="caution">
    <text evidence="15">The sequence shown here is derived from an EMBL/GenBank/DDBJ whole genome shotgun (WGS) entry which is preliminary data.</text>
</comment>
<feature type="compositionally biased region" description="Polar residues" evidence="12">
    <location>
        <begin position="517"/>
        <end position="527"/>
    </location>
</feature>
<keyword evidence="9 11" id="KW-0539">Nucleus</keyword>
<keyword evidence="3 11" id="KW-0678">Repressor</keyword>
<dbReference type="PANTHER" id="PTHR13831:SF0">
    <property type="entry name" value="PROTEIN HIRA"/>
    <property type="match status" value="1"/>
</dbReference>
<dbReference type="InterPro" id="IPR001680">
    <property type="entry name" value="WD40_rpt"/>
</dbReference>
<evidence type="ECO:0000256" key="9">
    <source>
        <dbReference type="ARBA" id="ARBA00023242"/>
    </source>
</evidence>
<dbReference type="SMART" id="SM00320">
    <property type="entry name" value="WD40"/>
    <property type="match status" value="6"/>
</dbReference>
<evidence type="ECO:0000313" key="15">
    <source>
        <dbReference type="EMBL" id="GMM56491.1"/>
    </source>
</evidence>
<feature type="compositionally biased region" description="Polar residues" evidence="12">
    <location>
        <begin position="536"/>
        <end position="565"/>
    </location>
</feature>
<dbReference type="InterPro" id="IPR031120">
    <property type="entry name" value="HIR1-like"/>
</dbReference>
<keyword evidence="5 11" id="KW-0677">Repeat</keyword>
<dbReference type="GO" id="GO:0005634">
    <property type="term" value="C:nucleus"/>
    <property type="evidence" value="ECO:0007669"/>
    <property type="project" value="UniProtKB-SubCell"/>
</dbReference>
<feature type="domain" description="CAF1B/HIR1 beta-propeller" evidence="14">
    <location>
        <begin position="29"/>
        <end position="386"/>
    </location>
</feature>
<dbReference type="Gene3D" id="2.130.10.10">
    <property type="entry name" value="YVTN repeat-like/Quinoprotein amine dehydrogenase"/>
    <property type="match status" value="2"/>
</dbReference>
<evidence type="ECO:0000256" key="8">
    <source>
        <dbReference type="ARBA" id="ARBA00023163"/>
    </source>
</evidence>
<proteinExistence type="inferred from homology"/>
<keyword evidence="7 11" id="KW-0805">Transcription regulation</keyword>
<keyword evidence="8 11" id="KW-0804">Transcription</keyword>
<feature type="repeat" description="WD" evidence="10">
    <location>
        <begin position="13"/>
        <end position="54"/>
    </location>
</feature>